<dbReference type="Proteomes" id="UP000480178">
    <property type="component" value="Chromosome"/>
</dbReference>
<dbReference type="AlphaFoldDB" id="A0A6C0GRF2"/>
<evidence type="ECO:0000313" key="1">
    <source>
        <dbReference type="EMBL" id="QHT70070.1"/>
    </source>
</evidence>
<keyword evidence="2" id="KW-1185">Reference proteome</keyword>
<reference evidence="1 2" key="1">
    <citation type="submission" date="2020-01" db="EMBL/GenBank/DDBJ databases">
        <authorList>
            <person name="Kim M.K."/>
        </authorList>
    </citation>
    <scope>NUCLEOTIDE SEQUENCE [LARGE SCALE GENOMIC DNA]</scope>
    <source>
        <strain evidence="1 2">172606-1</strain>
    </source>
</reference>
<dbReference type="Gene3D" id="3.30.1150.10">
    <property type="match status" value="1"/>
</dbReference>
<evidence type="ECO:0000313" key="2">
    <source>
        <dbReference type="Proteomes" id="UP000480178"/>
    </source>
</evidence>
<proteinExistence type="predicted"/>
<name>A0A6C0GRF2_9BACT</name>
<dbReference type="RefSeq" id="WP_162446053.1">
    <property type="nucleotide sequence ID" value="NZ_CP048222.1"/>
</dbReference>
<dbReference type="EMBL" id="CP048222">
    <property type="protein sequence ID" value="QHT70070.1"/>
    <property type="molecule type" value="Genomic_DNA"/>
</dbReference>
<gene>
    <name evidence="1" type="ORF">GXP67_27200</name>
</gene>
<dbReference type="KEGG" id="rhoz:GXP67_27200"/>
<sequence>MKTSLLHSCCIILLLLSGPLCYGQFLQKGFLFEGMGPSESEIDSFPVYPGGDEALEEYLYTHLKEASKGVNQSLLTLSTYRAVVQFQVDEMGNVNKQRVRIRESTPDMAILDEKVKEMIKSMPQWSPCIIGNTATPQKVGLIITYDANKSQFDFK</sequence>
<protein>
    <submittedName>
        <fullName evidence="1">Uncharacterized protein</fullName>
    </submittedName>
</protein>
<accession>A0A6C0GRF2</accession>
<organism evidence="1 2">
    <name type="scientific">Rhodocytophaga rosea</name>
    <dbReference type="NCBI Taxonomy" id="2704465"/>
    <lineage>
        <taxon>Bacteria</taxon>
        <taxon>Pseudomonadati</taxon>
        <taxon>Bacteroidota</taxon>
        <taxon>Cytophagia</taxon>
        <taxon>Cytophagales</taxon>
        <taxon>Rhodocytophagaceae</taxon>
        <taxon>Rhodocytophaga</taxon>
    </lineage>
</organism>